<feature type="compositionally biased region" description="Low complexity" evidence="3">
    <location>
        <begin position="534"/>
        <end position="547"/>
    </location>
</feature>
<dbReference type="GO" id="GO:0005737">
    <property type="term" value="C:cytoplasm"/>
    <property type="evidence" value="ECO:0007669"/>
    <property type="project" value="TreeGrafter"/>
</dbReference>
<dbReference type="InterPro" id="IPR012337">
    <property type="entry name" value="RNaseH-like_sf"/>
</dbReference>
<dbReference type="EMBL" id="JAPQKN010000003">
    <property type="protein sequence ID" value="KAJ5166673.1"/>
    <property type="molecule type" value="Genomic_DNA"/>
</dbReference>
<dbReference type="AlphaFoldDB" id="A0A9W9LNG5"/>
<evidence type="ECO:0000313" key="6">
    <source>
        <dbReference type="Proteomes" id="UP001149163"/>
    </source>
</evidence>
<reference evidence="5" key="2">
    <citation type="journal article" date="2023" name="IMA Fungus">
        <title>Comparative genomic study of the Penicillium genus elucidates a diverse pangenome and 15 lateral gene transfer events.</title>
        <authorList>
            <person name="Petersen C."/>
            <person name="Sorensen T."/>
            <person name="Nielsen M.R."/>
            <person name="Sondergaard T.E."/>
            <person name="Sorensen J.L."/>
            <person name="Fitzpatrick D.A."/>
            <person name="Frisvad J.C."/>
            <person name="Nielsen K.L."/>
        </authorList>
    </citation>
    <scope>NUCLEOTIDE SEQUENCE</scope>
    <source>
        <strain evidence="5">IBT 26290</strain>
    </source>
</reference>
<evidence type="ECO:0000256" key="3">
    <source>
        <dbReference type="SAM" id="MobiDB-lite"/>
    </source>
</evidence>
<dbReference type="Pfam" id="PF01612">
    <property type="entry name" value="DNA_pol_A_exo1"/>
    <property type="match status" value="1"/>
</dbReference>
<dbReference type="SMART" id="SM00474">
    <property type="entry name" value="35EXOc"/>
    <property type="match status" value="1"/>
</dbReference>
<evidence type="ECO:0000313" key="5">
    <source>
        <dbReference type="EMBL" id="KAJ5166673.1"/>
    </source>
</evidence>
<reference evidence="5" key="1">
    <citation type="submission" date="2022-11" db="EMBL/GenBank/DDBJ databases">
        <authorList>
            <person name="Petersen C."/>
        </authorList>
    </citation>
    <scope>NUCLEOTIDE SEQUENCE</scope>
    <source>
        <strain evidence="5">IBT 26290</strain>
    </source>
</reference>
<keyword evidence="2" id="KW-0378">Hydrolase</keyword>
<dbReference type="GO" id="GO:0006139">
    <property type="term" value="P:nucleobase-containing compound metabolic process"/>
    <property type="evidence" value="ECO:0007669"/>
    <property type="project" value="InterPro"/>
</dbReference>
<name>A0A9W9LNG5_9EURO</name>
<comment type="caution">
    <text evidence="5">The sequence shown here is derived from an EMBL/GenBank/DDBJ whole genome shotgun (WGS) entry which is preliminary data.</text>
</comment>
<dbReference type="PANTHER" id="PTHR13620">
    <property type="entry name" value="3-5 EXONUCLEASE"/>
    <property type="match status" value="1"/>
</dbReference>
<accession>A0A9W9LNG5</accession>
<dbReference type="RefSeq" id="XP_056543134.1">
    <property type="nucleotide sequence ID" value="XM_056687579.1"/>
</dbReference>
<dbReference type="SUPFAM" id="SSF53098">
    <property type="entry name" value="Ribonuclease H-like"/>
    <property type="match status" value="1"/>
</dbReference>
<evidence type="ECO:0000256" key="1">
    <source>
        <dbReference type="ARBA" id="ARBA00022722"/>
    </source>
</evidence>
<dbReference type="GeneID" id="81426755"/>
<protein>
    <recommendedName>
        <fullName evidence="4">3'-5' exonuclease domain-containing protein</fullName>
    </recommendedName>
</protein>
<dbReference type="GO" id="GO:0003676">
    <property type="term" value="F:nucleic acid binding"/>
    <property type="evidence" value="ECO:0007669"/>
    <property type="project" value="InterPro"/>
</dbReference>
<keyword evidence="6" id="KW-1185">Reference proteome</keyword>
<dbReference type="Gene3D" id="3.30.420.10">
    <property type="entry name" value="Ribonuclease H-like superfamily/Ribonuclease H"/>
    <property type="match status" value="1"/>
</dbReference>
<keyword evidence="1" id="KW-0540">Nuclease</keyword>
<dbReference type="FunFam" id="3.30.420.10:FF:000100">
    <property type="entry name" value="3'-5' exonuclease/helicase (Wrn), putative"/>
    <property type="match status" value="1"/>
</dbReference>
<feature type="compositionally biased region" description="Basic and acidic residues" evidence="3">
    <location>
        <begin position="632"/>
        <end position="642"/>
    </location>
</feature>
<proteinExistence type="predicted"/>
<evidence type="ECO:0000256" key="2">
    <source>
        <dbReference type="ARBA" id="ARBA00022801"/>
    </source>
</evidence>
<feature type="compositionally biased region" description="Basic residues" evidence="3">
    <location>
        <begin position="500"/>
        <end position="515"/>
    </location>
</feature>
<dbReference type="GO" id="GO:0005634">
    <property type="term" value="C:nucleus"/>
    <property type="evidence" value="ECO:0007669"/>
    <property type="project" value="TreeGrafter"/>
</dbReference>
<dbReference type="CDD" id="cd06141">
    <property type="entry name" value="WRN_exo"/>
    <property type="match status" value="1"/>
</dbReference>
<dbReference type="GO" id="GO:0008408">
    <property type="term" value="F:3'-5' exonuclease activity"/>
    <property type="evidence" value="ECO:0007669"/>
    <property type="project" value="InterPro"/>
</dbReference>
<dbReference type="InterPro" id="IPR051132">
    <property type="entry name" value="3-5_Exonuclease_domain"/>
</dbReference>
<feature type="compositionally biased region" description="Low complexity" evidence="3">
    <location>
        <begin position="650"/>
        <end position="666"/>
    </location>
</feature>
<organism evidence="5 6">
    <name type="scientific">Penicillium canariense</name>
    <dbReference type="NCBI Taxonomy" id="189055"/>
    <lineage>
        <taxon>Eukaryota</taxon>
        <taxon>Fungi</taxon>
        <taxon>Dikarya</taxon>
        <taxon>Ascomycota</taxon>
        <taxon>Pezizomycotina</taxon>
        <taxon>Eurotiomycetes</taxon>
        <taxon>Eurotiomycetidae</taxon>
        <taxon>Eurotiales</taxon>
        <taxon>Aspergillaceae</taxon>
        <taxon>Penicillium</taxon>
    </lineage>
</organism>
<evidence type="ECO:0000259" key="4">
    <source>
        <dbReference type="SMART" id="SM00474"/>
    </source>
</evidence>
<dbReference type="OrthoDB" id="1920326at2759"/>
<feature type="domain" description="3'-5' exonuclease" evidence="4">
    <location>
        <begin position="801"/>
        <end position="991"/>
    </location>
</feature>
<dbReference type="PANTHER" id="PTHR13620:SF104">
    <property type="entry name" value="EXONUCLEASE 3'-5' DOMAIN-CONTAINING PROTEIN 2"/>
    <property type="match status" value="1"/>
</dbReference>
<feature type="compositionally biased region" description="Basic and acidic residues" evidence="3">
    <location>
        <begin position="672"/>
        <end position="685"/>
    </location>
</feature>
<feature type="region of interest" description="Disordered" evidence="3">
    <location>
        <begin position="497"/>
        <end position="579"/>
    </location>
</feature>
<dbReference type="InterPro" id="IPR002562">
    <property type="entry name" value="3'-5'_exonuclease_dom"/>
</dbReference>
<dbReference type="Proteomes" id="UP001149163">
    <property type="component" value="Unassembled WGS sequence"/>
</dbReference>
<gene>
    <name evidence="5" type="ORF">N7482_005454</name>
</gene>
<feature type="region of interest" description="Disordered" evidence="3">
    <location>
        <begin position="627"/>
        <end position="731"/>
    </location>
</feature>
<dbReference type="InterPro" id="IPR036397">
    <property type="entry name" value="RNaseH_sf"/>
</dbReference>
<sequence>MNDLIRARVTRAKERSHKPLDRKTLRQIARKVQVLDEVDKLGDEFLELKYAHVEDHLTRCANIIRGFRDQYHGLMSANVRQLEDRFAQIHRNGRYLEDEYCKVAFHSIGYLNKELSLSARRIAKMQYAVCAQLLEYSQGSIDQLHRELNQEHLEARDSARANIDRLLDYGDVVNQQYTKLQAQSAAVKAGLDTIKTLMFPLLKKEPRFKDFIEANGSLAEQFTLAAHHYRWRWRARKKFENPLHKATLLDITDISDDFKMPWDTNIPSKVISTIMFNDKRDRVNKAIMEKRYVLIADRLRWPYLKKWRGQKPSWSTELDKYWRQLDVMAPFELYRLHLARMQKEIWYLVPTLVGNFGPMWDHLDAHSREMHIDRLMDWSRTYRNQQKEFLSELVSYRYINWVRLEVEEKLSKLGMPNEIQARGLFVPSRPLSQDHARFRRWIHMMSFLNYRIWTTNTTIRILKETGGPKTWLDLTKRFLELDAQRKSQVQDLGWVEASPRRAKRRKGRSSRLTKAKLKETKYGQAVHSTTTMNSSTKPPTDPTSSLSQEPSTGLPSKPQKVPMKEAGKRQASVTANGPYTRTLSWKRRLARSRLGPTAAWDYLGKAKDTPAPPAPVDVKTRFLQAMSMQSKPRPDETSDKPKTAKSTTIPSSSPRPSRSSSWQSSSFGAKWQSRESETPMHDVSAKKTPFSAETPLKNNKRNFWEPNPIPKSHGPFPKPKGRPYSTDSTVSHNDIQDSNRIALPQESPCLSVRPGADQTGKFPLSAEGASHHEIEPTSNEEAPLFWSHNDQRGPSGQRLIVHYCKSLESTEAVAKHFLGSKVIGFDMEWKAQAFATDSIQNNLSLIQIANEERIALFQIALFKPARSLEDLVAPSLKQIIESPDITKVGVSIKADSTRLRKYLGIDARSIFELSHLYKLIKYGQRQPRLVNKRGVNLSEQIEEHFGLPLEKSEDVRCGDWTRSLNYRQVQYAATDPYACICLYNVMEQKRQAMSPVPPRPAYAELNLPIICPADETVIIEDQEVVTGIVDGDVVDRS</sequence>